<organism evidence="1 2">
    <name type="scientific">Anaerobutyricum hallii DSM 3353</name>
    <dbReference type="NCBI Taxonomy" id="411469"/>
    <lineage>
        <taxon>Bacteria</taxon>
        <taxon>Bacillati</taxon>
        <taxon>Bacillota</taxon>
        <taxon>Clostridia</taxon>
        <taxon>Lachnospirales</taxon>
        <taxon>Lachnospiraceae</taxon>
        <taxon>Anaerobutyricum</taxon>
    </lineage>
</organism>
<protein>
    <submittedName>
        <fullName evidence="1">Uncharacterized protein</fullName>
    </submittedName>
</protein>
<dbReference type="EMBL" id="ACEP01000065">
    <property type="protein sequence ID" value="EEG36676.1"/>
    <property type="molecule type" value="Genomic_DNA"/>
</dbReference>
<dbReference type="AlphaFoldDB" id="C0EVM5"/>
<reference evidence="1 2" key="2">
    <citation type="submission" date="2009-02" db="EMBL/GenBank/DDBJ databases">
        <title>Draft genome sequence of Eubacterium hallii (DSM 3353).</title>
        <authorList>
            <person name="Sudarsanam P."/>
            <person name="Ley R."/>
            <person name="Guruge J."/>
            <person name="Turnbaugh P.J."/>
            <person name="Mahowald M."/>
            <person name="Liep D."/>
            <person name="Gordon J."/>
        </authorList>
    </citation>
    <scope>NUCLEOTIDE SEQUENCE [LARGE SCALE GENOMIC DNA]</scope>
    <source>
        <strain evidence="1 2">DSM 3353</strain>
    </source>
</reference>
<comment type="caution">
    <text evidence="1">The sequence shown here is derived from an EMBL/GenBank/DDBJ whole genome shotgun (WGS) entry which is preliminary data.</text>
</comment>
<sequence length="59" mass="6866">MGREVVESIFQICSGKLSENPRQVNCRGFYNYILSIYSLILLKVEYLAVFLQPIPRLSR</sequence>
<proteinExistence type="predicted"/>
<dbReference type="Proteomes" id="UP000003174">
    <property type="component" value="Unassembled WGS sequence"/>
</dbReference>
<evidence type="ECO:0000313" key="1">
    <source>
        <dbReference type="EMBL" id="EEG36676.1"/>
    </source>
</evidence>
<gene>
    <name evidence="1" type="ORF">EUBHAL_01463</name>
</gene>
<name>C0EVM5_9FIRM</name>
<evidence type="ECO:0000313" key="2">
    <source>
        <dbReference type="Proteomes" id="UP000003174"/>
    </source>
</evidence>
<reference evidence="1 2" key="1">
    <citation type="submission" date="2009-01" db="EMBL/GenBank/DDBJ databases">
        <authorList>
            <person name="Fulton L."/>
            <person name="Clifton S."/>
            <person name="Fulton B."/>
            <person name="Xu J."/>
            <person name="Minx P."/>
            <person name="Pepin K.H."/>
            <person name="Johnson M."/>
            <person name="Bhonagiri V."/>
            <person name="Nash W.E."/>
            <person name="Mardis E.R."/>
            <person name="Wilson R.K."/>
        </authorList>
    </citation>
    <scope>NUCLEOTIDE SEQUENCE [LARGE SCALE GENOMIC DNA]</scope>
    <source>
        <strain evidence="1 2">DSM 3353</strain>
    </source>
</reference>
<accession>C0EVM5</accession>